<dbReference type="Proteomes" id="UP000268059">
    <property type="component" value="Chromosome"/>
</dbReference>
<evidence type="ECO:0000256" key="2">
    <source>
        <dbReference type="ARBA" id="ARBA00022525"/>
    </source>
</evidence>
<dbReference type="RefSeq" id="WP_162300184.1">
    <property type="nucleotide sequence ID" value="NZ_AP019309.1"/>
</dbReference>
<feature type="domain" description="SpaA-like prealbumin fold" evidence="6">
    <location>
        <begin position="337"/>
        <end position="412"/>
    </location>
</feature>
<comment type="similarity">
    <text evidence="1">Belongs to the serine-aspartate repeat-containing protein (SDr) family.</text>
</comment>
<keyword evidence="4" id="KW-0812">Transmembrane</keyword>
<gene>
    <name evidence="7" type="ORF">SG0102_10460</name>
</gene>
<dbReference type="AlphaFoldDB" id="A0A3G9J670"/>
<dbReference type="InterPro" id="IPR041033">
    <property type="entry name" value="SpaA_PFL_dom_1"/>
</dbReference>
<keyword evidence="4" id="KW-1133">Transmembrane helix</keyword>
<dbReference type="Pfam" id="PF05738">
    <property type="entry name" value="Cna_B"/>
    <property type="match status" value="2"/>
</dbReference>
<feature type="domain" description="SpaA-like prealbumin fold" evidence="6">
    <location>
        <begin position="208"/>
        <end position="297"/>
    </location>
</feature>
<keyword evidence="4" id="KW-0472">Membrane</keyword>
<organism evidence="7 8">
    <name type="scientific">Intestinibaculum porci</name>
    <dbReference type="NCBI Taxonomy" id="2487118"/>
    <lineage>
        <taxon>Bacteria</taxon>
        <taxon>Bacillati</taxon>
        <taxon>Bacillota</taxon>
        <taxon>Erysipelotrichia</taxon>
        <taxon>Erysipelotrichales</taxon>
        <taxon>Erysipelotrichaceae</taxon>
        <taxon>Intestinibaculum</taxon>
    </lineage>
</organism>
<dbReference type="KEGG" id="ebm:SG0102_10460"/>
<feature type="domain" description="SpaA-like prealbumin fold" evidence="6">
    <location>
        <begin position="1083"/>
        <end position="1179"/>
    </location>
</feature>
<evidence type="ECO:0000313" key="8">
    <source>
        <dbReference type="Proteomes" id="UP000268059"/>
    </source>
</evidence>
<sequence>MKQINTNHCYQYMSQKLILLCLSLLMVIILGSITNTFAEETKYSAYTFEGNKNRRIVVKYHNDQIDANWSFCINSDRHEPGNSSGATGTYTKIINPTEVVYKANAQGGGGDYKKVKAVLYYYATHAEYNYVVVQNELYTQMGISGYDSPWNNDNSLKEQKETLRNFVNHLTDEESKLIDERTTFYLYHSEENNIQNLITCKVKPFESKFIKKDSATKQNLAGAKIQFFKVTDSGKQLLDQNGHELRGDNNTTASWTSTADEETFVIPEEGTYIIHELSAPAGYNETDDIVFKMDAFGRITIGNYDSNNKAAFETNAPVSNITTYTFVMNDVPETGKEIEIGKINGAGKPLAGATIVIKQGDATIKRWTTDTANKTFKIAPGTYTFHESSAPKDYQCVKDFDFTVDGEGRITIDSSITYASVNGNKLVVTDDHQPIKVTVYKTWDSGTVAKAVKLQLYVDGKTYGDPVTLKSSDGKNWSYSWNEVPYSYGDHYVVKEENSDVFYPIETDNYTITYYEKYSDSDFKSLENGTQIMLVNRSTTQALGLQMSQISSDHAPLEWKTVNKYNDQIVNAPSADSLWTIQDNKNGVVALKNSQYSNLQIVNVKKSVDLVMAGTTTLAWVNATQVHFNKQGYLQIGSGAGSNWSLTQNTDDQYATSNYFSCSSNPNIQFDVYVRITKTVSENEKVITLTNKAYEKGNASLKIRKKDSRDAAKYLAGATFTLYRYDNSVTTKIPGSDLTGRKVDTGTTNSEGSYTFEKLPFGEYYLVEEEAPSGYEKLTEPIQIHWVKDGDSGKAIVSKLSKSHAKFENSILEIANDQKKVKSLTVQKGWDIGTTPQDIQVTLYKDGKKAAIKEATVTLTAEKHYQYTWKNLDYDGTYTVLEDTKSKDFASEVSPSSGINTYTKVDKLSDLVNGDQVVLMANQATPQVLGVQPNASSHEGKLRLVTPNTGSLSSSTLYTTPTADTLWTITNKKEHTAQFSNVKYRGLKIANKSGEEDSFVSADSSLITDMYYDSQNRLRFGYGDNTYAMTYDPQIKQFTCTAPSKNTNQLRFDIYKVNTVKDRRGEESLVVINNKSTTIKKASIKLKKFEAGDTTKLLKNAKFQLYIKNENSATNIPHTSVYGTQVGDTLTTNEDGTLSVSGLNVDTTYYFVETKAPEGYKALDQAIGFTVSVNGDIELVNSVENVMVSNDVLLVGNTKSYVLPDTGGTGIFQYWLWGLILIFISIALKTKGIH</sequence>
<evidence type="ECO:0000256" key="3">
    <source>
        <dbReference type="ARBA" id="ARBA00022729"/>
    </source>
</evidence>
<keyword evidence="8" id="KW-1185">Reference proteome</keyword>
<dbReference type="EMBL" id="AP019309">
    <property type="protein sequence ID" value="BBH26112.1"/>
    <property type="molecule type" value="Genomic_DNA"/>
</dbReference>
<dbReference type="InterPro" id="IPR008454">
    <property type="entry name" value="Collagen-bd_Cna-like_B-typ_dom"/>
</dbReference>
<evidence type="ECO:0000259" key="6">
    <source>
        <dbReference type="Pfam" id="PF17802"/>
    </source>
</evidence>
<evidence type="ECO:0000256" key="4">
    <source>
        <dbReference type="SAM" id="Phobius"/>
    </source>
</evidence>
<name>A0A3G9J670_9FIRM</name>
<dbReference type="Gene3D" id="2.60.40.10">
    <property type="entry name" value="Immunoglobulins"/>
    <property type="match status" value="4"/>
</dbReference>
<reference evidence="7 8" key="1">
    <citation type="submission" date="2018-11" db="EMBL/GenBank/DDBJ databases">
        <title>Novel Erysipelotrichaceae bacterium isolated from small intestine of a swine.</title>
        <authorList>
            <person name="Kim J.S."/>
            <person name="Choe H."/>
            <person name="Lee Y.R."/>
            <person name="Kim K.M."/>
            <person name="Park D.S."/>
        </authorList>
    </citation>
    <scope>NUCLEOTIDE SEQUENCE [LARGE SCALE GENOMIC DNA]</scope>
    <source>
        <strain evidence="7 8">SG0102</strain>
    </source>
</reference>
<evidence type="ECO:0000259" key="5">
    <source>
        <dbReference type="Pfam" id="PF05738"/>
    </source>
</evidence>
<dbReference type="PANTHER" id="PTHR36108:SF13">
    <property type="entry name" value="COLOSSIN-B-RELATED"/>
    <property type="match status" value="1"/>
</dbReference>
<protein>
    <recommendedName>
        <fullName evidence="9">Collagen-binding protein</fullName>
    </recommendedName>
</protein>
<dbReference type="Pfam" id="PF17802">
    <property type="entry name" value="SpaA"/>
    <property type="match status" value="4"/>
</dbReference>
<feature type="domain" description="SpaA-like prealbumin fold" evidence="6">
    <location>
        <begin position="700"/>
        <end position="790"/>
    </location>
</feature>
<dbReference type="SUPFAM" id="SSF49478">
    <property type="entry name" value="Cna protein B-type domain"/>
    <property type="match status" value="3"/>
</dbReference>
<keyword evidence="2" id="KW-0964">Secreted</keyword>
<dbReference type="Gene3D" id="2.60.40.1140">
    <property type="entry name" value="Collagen-binding surface protein Cna, B-type domain"/>
    <property type="match status" value="2"/>
</dbReference>
<dbReference type="PANTHER" id="PTHR36108">
    <property type="entry name" value="COLOSSIN-B-RELATED"/>
    <property type="match status" value="1"/>
</dbReference>
<feature type="transmembrane region" description="Helical" evidence="4">
    <location>
        <begin position="1211"/>
        <end position="1228"/>
    </location>
</feature>
<feature type="domain" description="CNA-B" evidence="5">
    <location>
        <begin position="825"/>
        <end position="899"/>
    </location>
</feature>
<evidence type="ECO:0000313" key="7">
    <source>
        <dbReference type="EMBL" id="BBH26112.1"/>
    </source>
</evidence>
<feature type="domain" description="CNA-B" evidence="5">
    <location>
        <begin position="437"/>
        <end position="513"/>
    </location>
</feature>
<accession>A0A3G9J670</accession>
<proteinExistence type="inferred from homology"/>
<dbReference type="InParanoid" id="A0A3G9J670"/>
<evidence type="ECO:0008006" key="9">
    <source>
        <dbReference type="Google" id="ProtNLM"/>
    </source>
</evidence>
<dbReference type="InterPro" id="IPR013783">
    <property type="entry name" value="Ig-like_fold"/>
</dbReference>
<evidence type="ECO:0000256" key="1">
    <source>
        <dbReference type="ARBA" id="ARBA00007257"/>
    </source>
</evidence>
<keyword evidence="3" id="KW-0732">Signal</keyword>